<sequence length="712" mass="78954">MEHEDESGFGARVTGQTVRSARASRACAACRARKQRCIPSPSDTQGACQRCARHAMPCSFETQPIPANQDDPGPSRLAQMIVELQQRVTRHEARIAELEIGEGRTRKHPRMPPRAQMNTTGSELLSPPMNATGDGYQGAIRSLRGHTSPSHSFDYSMQQLELAAPIATLKSLGALAQKQPPSLQAKHDQSHGLAILDPVVRGILTEHEAIHAFDIYFNHCHSWAPVLNGSLQSAASVLRKSDPTLFLAIVSVGARFWTRDLLTRGSDGPIELHPRYFELIQVLDTAISRLLLRPCAADASLHTIQSLLIYLQWMPYDLSTKSTDGTGFQGTYKTRYNEMSTWAVFGLALRYADFMGLEQRALDPFNDDATAGNASSNDMDSMRTWLNMVTYDLNLTLTSGMPVTLNPRPAQAPAYRFCSHHAAQRPGDVRYASMVQLAYRHQVVAGIVKVNVDLDSWERQWLNRIGSSRLQKTQMPFTSVRWYRLTLNSSVLRAFLSPSLQVQADPEIILIWAHEPLATSLAAASQILLSVSPLTFDQISRVNPQDQLTVPGGSFLVEQEARESLHHAVDSTWVSHTFAITFLVLCYVRNAINDDLQVRNYAGSPILQGHFAPSKPRPSSLLSRLARLALEIFGVTEHASTFTSDDDYATIVRNATSLLLYESSEAETAQVADDSSSSLQALFDLKEDPAWDWGISFGDEQATWTPSWNMHS</sequence>
<evidence type="ECO:0000313" key="10">
    <source>
        <dbReference type="Proteomes" id="UP000799779"/>
    </source>
</evidence>
<organism evidence="9 10">
    <name type="scientific">Amniculicola lignicola CBS 123094</name>
    <dbReference type="NCBI Taxonomy" id="1392246"/>
    <lineage>
        <taxon>Eukaryota</taxon>
        <taxon>Fungi</taxon>
        <taxon>Dikarya</taxon>
        <taxon>Ascomycota</taxon>
        <taxon>Pezizomycotina</taxon>
        <taxon>Dothideomycetes</taxon>
        <taxon>Pleosporomycetidae</taxon>
        <taxon>Pleosporales</taxon>
        <taxon>Amniculicolaceae</taxon>
        <taxon>Amniculicola</taxon>
    </lineage>
</organism>
<keyword evidence="2" id="KW-0479">Metal-binding</keyword>
<dbReference type="PROSITE" id="PS50048">
    <property type="entry name" value="ZN2_CY6_FUNGAL_2"/>
    <property type="match status" value="1"/>
</dbReference>
<dbReference type="GO" id="GO:0008270">
    <property type="term" value="F:zinc ion binding"/>
    <property type="evidence" value="ECO:0007669"/>
    <property type="project" value="InterPro"/>
</dbReference>
<comment type="subcellular location">
    <subcellularLocation>
        <location evidence="1">Nucleus</location>
    </subcellularLocation>
</comment>
<dbReference type="PANTHER" id="PTHR31845:SF17">
    <property type="entry name" value="ZN(II)2CYS6 TRANSCRIPTION FACTOR (EUROFUNG)"/>
    <property type="match status" value="1"/>
</dbReference>
<accession>A0A6A5WQS8</accession>
<dbReference type="Proteomes" id="UP000799779">
    <property type="component" value="Unassembled WGS sequence"/>
</dbReference>
<evidence type="ECO:0000256" key="2">
    <source>
        <dbReference type="ARBA" id="ARBA00022723"/>
    </source>
</evidence>
<evidence type="ECO:0000256" key="6">
    <source>
        <dbReference type="ARBA" id="ARBA00023242"/>
    </source>
</evidence>
<dbReference type="GO" id="GO:0000976">
    <property type="term" value="F:transcription cis-regulatory region binding"/>
    <property type="evidence" value="ECO:0007669"/>
    <property type="project" value="TreeGrafter"/>
</dbReference>
<dbReference type="InterPro" id="IPR007219">
    <property type="entry name" value="XnlR_reg_dom"/>
</dbReference>
<dbReference type="EMBL" id="ML977570">
    <property type="protein sequence ID" value="KAF2003887.1"/>
    <property type="molecule type" value="Genomic_DNA"/>
</dbReference>
<dbReference type="InterPro" id="IPR051089">
    <property type="entry name" value="prtT"/>
</dbReference>
<reference evidence="9" key="1">
    <citation type="journal article" date="2020" name="Stud. Mycol.">
        <title>101 Dothideomycetes genomes: a test case for predicting lifestyles and emergence of pathogens.</title>
        <authorList>
            <person name="Haridas S."/>
            <person name="Albert R."/>
            <person name="Binder M."/>
            <person name="Bloem J."/>
            <person name="Labutti K."/>
            <person name="Salamov A."/>
            <person name="Andreopoulos B."/>
            <person name="Baker S."/>
            <person name="Barry K."/>
            <person name="Bills G."/>
            <person name="Bluhm B."/>
            <person name="Cannon C."/>
            <person name="Castanera R."/>
            <person name="Culley D."/>
            <person name="Daum C."/>
            <person name="Ezra D."/>
            <person name="Gonzalez J."/>
            <person name="Henrissat B."/>
            <person name="Kuo A."/>
            <person name="Liang C."/>
            <person name="Lipzen A."/>
            <person name="Lutzoni F."/>
            <person name="Magnuson J."/>
            <person name="Mondo S."/>
            <person name="Nolan M."/>
            <person name="Ohm R."/>
            <person name="Pangilinan J."/>
            <person name="Park H.-J."/>
            <person name="Ramirez L."/>
            <person name="Alfaro M."/>
            <person name="Sun H."/>
            <person name="Tritt A."/>
            <person name="Yoshinaga Y."/>
            <person name="Zwiers L.-H."/>
            <person name="Turgeon B."/>
            <person name="Goodwin S."/>
            <person name="Spatafora J."/>
            <person name="Crous P."/>
            <person name="Grigoriev I."/>
        </authorList>
    </citation>
    <scope>NUCLEOTIDE SEQUENCE</scope>
    <source>
        <strain evidence="9">CBS 123094</strain>
    </source>
</reference>
<evidence type="ECO:0000256" key="7">
    <source>
        <dbReference type="SAM" id="MobiDB-lite"/>
    </source>
</evidence>
<proteinExistence type="predicted"/>
<dbReference type="SMART" id="SM00066">
    <property type="entry name" value="GAL4"/>
    <property type="match status" value="1"/>
</dbReference>
<dbReference type="PANTHER" id="PTHR31845">
    <property type="entry name" value="FINGER DOMAIN PROTEIN, PUTATIVE-RELATED"/>
    <property type="match status" value="1"/>
</dbReference>
<dbReference type="SUPFAM" id="SSF57701">
    <property type="entry name" value="Zn2/Cys6 DNA-binding domain"/>
    <property type="match status" value="1"/>
</dbReference>
<dbReference type="PROSITE" id="PS00463">
    <property type="entry name" value="ZN2_CY6_FUNGAL_1"/>
    <property type="match status" value="1"/>
</dbReference>
<evidence type="ECO:0000313" key="9">
    <source>
        <dbReference type="EMBL" id="KAF2003887.1"/>
    </source>
</evidence>
<dbReference type="CDD" id="cd12148">
    <property type="entry name" value="fungal_TF_MHR"/>
    <property type="match status" value="1"/>
</dbReference>
<name>A0A6A5WQS8_9PLEO</name>
<keyword evidence="10" id="KW-1185">Reference proteome</keyword>
<dbReference type="GO" id="GO:0005634">
    <property type="term" value="C:nucleus"/>
    <property type="evidence" value="ECO:0007669"/>
    <property type="project" value="UniProtKB-SubCell"/>
</dbReference>
<evidence type="ECO:0000259" key="8">
    <source>
        <dbReference type="PROSITE" id="PS50048"/>
    </source>
</evidence>
<feature type="domain" description="Zn(2)-C6 fungal-type" evidence="8">
    <location>
        <begin position="26"/>
        <end position="60"/>
    </location>
</feature>
<dbReference type="GO" id="GO:0000981">
    <property type="term" value="F:DNA-binding transcription factor activity, RNA polymerase II-specific"/>
    <property type="evidence" value="ECO:0007669"/>
    <property type="project" value="InterPro"/>
</dbReference>
<evidence type="ECO:0000256" key="5">
    <source>
        <dbReference type="ARBA" id="ARBA00023163"/>
    </source>
</evidence>
<keyword evidence="6" id="KW-0539">Nucleus</keyword>
<dbReference type="GO" id="GO:0006351">
    <property type="term" value="P:DNA-templated transcription"/>
    <property type="evidence" value="ECO:0007669"/>
    <property type="project" value="InterPro"/>
</dbReference>
<dbReference type="InterPro" id="IPR036864">
    <property type="entry name" value="Zn2-C6_fun-type_DNA-bd_sf"/>
</dbReference>
<keyword evidence="3" id="KW-0805">Transcription regulation</keyword>
<dbReference type="Pfam" id="PF04082">
    <property type="entry name" value="Fungal_trans"/>
    <property type="match status" value="1"/>
</dbReference>
<dbReference type="Gene3D" id="4.10.240.10">
    <property type="entry name" value="Zn(2)-C6 fungal-type DNA-binding domain"/>
    <property type="match status" value="1"/>
</dbReference>
<dbReference type="OrthoDB" id="4454541at2759"/>
<feature type="region of interest" description="Disordered" evidence="7">
    <location>
        <begin position="105"/>
        <end position="128"/>
    </location>
</feature>
<evidence type="ECO:0000256" key="3">
    <source>
        <dbReference type="ARBA" id="ARBA00023015"/>
    </source>
</evidence>
<dbReference type="AlphaFoldDB" id="A0A6A5WQS8"/>
<protein>
    <recommendedName>
        <fullName evidence="8">Zn(2)-C6 fungal-type domain-containing protein</fullName>
    </recommendedName>
</protein>
<keyword evidence="4" id="KW-0238">DNA-binding</keyword>
<evidence type="ECO:0000256" key="1">
    <source>
        <dbReference type="ARBA" id="ARBA00004123"/>
    </source>
</evidence>
<keyword evidence="5" id="KW-0804">Transcription</keyword>
<evidence type="ECO:0000256" key="4">
    <source>
        <dbReference type="ARBA" id="ARBA00023125"/>
    </source>
</evidence>
<gene>
    <name evidence="9" type="ORF">P154DRAFT_572721</name>
</gene>
<dbReference type="InterPro" id="IPR001138">
    <property type="entry name" value="Zn2Cys6_DnaBD"/>
</dbReference>